<accession>A0A0S4LN73</accession>
<dbReference type="RefSeq" id="WP_090750769.1">
    <property type="nucleotide sequence ID" value="NZ_CZQA01000011.1"/>
</dbReference>
<sequence length="519" mass="57847">MIALRIRFIASRYHATPWGRHVNEGAVEWPPSPWRILRALIAVWHRKFSGDIPEASARRVLERLTELPVFQLPKATLGHTRHFMPQEPPATPSRTKVFDAFVSLRPDDCLVVVWPHVTFSPEEREVLTSLASGLSYLGRAESWTTAEMLDQWDGDINCRPIEAGVSVEGERVRMLASMTPDSFVTWKMGYEAKVVGDTSIATKGARKKKAAQSSVPSDLWSALHAETSDLQKQGWSAAPGSRWVDYVRPDDAFRVTYQRKVKIEQIRPTVARFALSSAVLPCLTDAVLLGERMRQALMAKSRGLNGSEHALPVFSGKGPDGLRLDDDHSHAFYLPSAEGRSNSRIDHITVYATQGFDKQAQQAIGKLKKLWGAGGHDIHTVLIGTGQPQDYGGFVMHDGQAPALAQSRIWRSVTPYVLTRHPKKNGKDSPISQVVRDLLRRGFPTPEHIEHQDHTTIMGKKVRWLEFRRFRCGGGGQFADSRGFGFDIVFAEPVRGPIALGYGCHFGLGQFEAVPDEHL</sequence>
<dbReference type="NCBIfam" id="TIGR02165">
    <property type="entry name" value="cas5_6_GSU0054"/>
    <property type="match status" value="1"/>
</dbReference>
<keyword evidence="2" id="KW-1185">Reference proteome</keyword>
<dbReference type="OrthoDB" id="9787885at2"/>
<gene>
    <name evidence="1" type="ORF">COMA1_50079</name>
</gene>
<evidence type="ECO:0000313" key="1">
    <source>
        <dbReference type="EMBL" id="CUS38393.1"/>
    </source>
</evidence>
<dbReference type="AlphaFoldDB" id="A0A0S4LN73"/>
<protein>
    <submittedName>
        <fullName evidence="1">Putative CRISPR-associated protein GSU0054/csb2</fullName>
    </submittedName>
</protein>
<dbReference type="EMBL" id="CZQA01000011">
    <property type="protein sequence ID" value="CUS38393.1"/>
    <property type="molecule type" value="Genomic_DNA"/>
</dbReference>
<reference evidence="1 2" key="1">
    <citation type="submission" date="2015-10" db="EMBL/GenBank/DDBJ databases">
        <authorList>
            <person name="Gilbert D.G."/>
        </authorList>
    </citation>
    <scope>NUCLEOTIDE SEQUENCE [LARGE SCALE GENOMIC DNA]</scope>
    <source>
        <strain evidence="1">COMA1</strain>
    </source>
</reference>
<dbReference type="InterPro" id="IPR019089">
    <property type="entry name" value="Cas_GSU0054"/>
</dbReference>
<evidence type="ECO:0000313" key="2">
    <source>
        <dbReference type="Proteomes" id="UP000199032"/>
    </source>
</evidence>
<name>A0A0S4LN73_9BACT</name>
<dbReference type="Proteomes" id="UP000199032">
    <property type="component" value="Unassembled WGS sequence"/>
</dbReference>
<dbReference type="STRING" id="1742972.COMA1_50079"/>
<organism evidence="1 2">
    <name type="scientific">Candidatus Nitrospira nitrosa</name>
    <dbReference type="NCBI Taxonomy" id="1742972"/>
    <lineage>
        <taxon>Bacteria</taxon>
        <taxon>Pseudomonadati</taxon>
        <taxon>Nitrospirota</taxon>
        <taxon>Nitrospiria</taxon>
        <taxon>Nitrospirales</taxon>
        <taxon>Nitrospiraceae</taxon>
        <taxon>Nitrospira</taxon>
    </lineage>
</organism>
<proteinExistence type="predicted"/>